<feature type="region of interest" description="Disordered" evidence="1">
    <location>
        <begin position="1"/>
        <end position="28"/>
    </location>
</feature>
<gene>
    <name evidence="3" type="primary">LOC113851977</name>
</gene>
<dbReference type="GeneID" id="113851977"/>
<dbReference type="Proteomes" id="UP000694853">
    <property type="component" value="Unplaced"/>
</dbReference>
<dbReference type="OrthoDB" id="1734538at2759"/>
<dbReference type="PANTHER" id="PTHR33067:SF39">
    <property type="entry name" value="TRANSCRIPTION FACTOR INTERACTOR AND REGULATOR CCHC(ZN) FAMILY"/>
    <property type="match status" value="1"/>
</dbReference>
<dbReference type="PANTHER" id="PTHR33067">
    <property type="entry name" value="RNA-DIRECTED DNA POLYMERASE-RELATED"/>
    <property type="match status" value="1"/>
</dbReference>
<reference evidence="2" key="1">
    <citation type="journal article" date="2019" name="Toxins">
        <title>Detection of Abrin-Like and Prepropulchellin-Like Toxin Genes and Transcripts Using Whole Genome Sequencing and Full-Length Transcript Sequencing of Abrus precatorius.</title>
        <authorList>
            <person name="Hovde B.T."/>
            <person name="Daligault H.E."/>
            <person name="Hanschen E.R."/>
            <person name="Kunde Y.A."/>
            <person name="Johnson M.B."/>
            <person name="Starkenburg S.R."/>
            <person name="Johnson S.L."/>
        </authorList>
    </citation>
    <scope>NUCLEOTIDE SEQUENCE [LARGE SCALE GENOMIC DNA]</scope>
</reference>
<reference evidence="3" key="2">
    <citation type="submission" date="2025-08" db="UniProtKB">
        <authorList>
            <consortium name="RefSeq"/>
        </authorList>
    </citation>
    <scope>IDENTIFICATION</scope>
    <source>
        <tissue evidence="3">Young leaves</tissue>
    </source>
</reference>
<dbReference type="AlphaFoldDB" id="A0A8B8K309"/>
<evidence type="ECO:0000256" key="1">
    <source>
        <dbReference type="SAM" id="MobiDB-lite"/>
    </source>
</evidence>
<dbReference type="Gene3D" id="2.40.70.10">
    <property type="entry name" value="Acid Proteases"/>
    <property type="match status" value="1"/>
</dbReference>
<accession>A0A8B8K309</accession>
<dbReference type="KEGG" id="aprc:113851977"/>
<name>A0A8B8K309_ABRPR</name>
<organism evidence="2 3">
    <name type="scientific">Abrus precatorius</name>
    <name type="common">Indian licorice</name>
    <name type="synonym">Glycine abrus</name>
    <dbReference type="NCBI Taxonomy" id="3816"/>
    <lineage>
        <taxon>Eukaryota</taxon>
        <taxon>Viridiplantae</taxon>
        <taxon>Streptophyta</taxon>
        <taxon>Embryophyta</taxon>
        <taxon>Tracheophyta</taxon>
        <taxon>Spermatophyta</taxon>
        <taxon>Magnoliopsida</taxon>
        <taxon>eudicotyledons</taxon>
        <taxon>Gunneridae</taxon>
        <taxon>Pentapetalae</taxon>
        <taxon>rosids</taxon>
        <taxon>fabids</taxon>
        <taxon>Fabales</taxon>
        <taxon>Fabaceae</taxon>
        <taxon>Papilionoideae</taxon>
        <taxon>50 kb inversion clade</taxon>
        <taxon>NPAAA clade</taxon>
        <taxon>indigoferoid/millettioid clade</taxon>
        <taxon>Abreae</taxon>
        <taxon>Abrus</taxon>
    </lineage>
</organism>
<keyword evidence="2" id="KW-1185">Reference proteome</keyword>
<sequence length="436" mass="50083">MKKLETQIEQLAEQLSSREDGRFPSNTVINPKEQCQAVMTRSGPIVGSPKLAEKREKTKEEEKIKSELEEGNFTLLKRENSKIDTFPKTVRRTKRQILEDSNKPLDEEKYKQLPYPQRVTNPKQERQYERFLDRKLPQKLKDPGSFSIPCSIGSCTIGKGLCDLGASINLMPLAIMKRLGIEEVKPTSITLQLADRSFTYSYGIVEDLLVKIDKFIFPADFVILDMEVDADIPLILGRPFLATGRALIDVQKGELMLRVQDEKVTFNVFEALKHPSDDSTCMRVDILESMSFPQLIDNVDEFSMLREIIVAGNSQAAVKREEKFMEYVQQLETLPIIPLSKNSAREELKKEEEKEKMEKVELKQLPSHLRYSFLDQGHQYPVIISNNLKGDEEEKLLRILRNHKSAIGWHISDLKGINPSFCRHGILFEDNYKPVI</sequence>
<evidence type="ECO:0000313" key="2">
    <source>
        <dbReference type="Proteomes" id="UP000694853"/>
    </source>
</evidence>
<proteinExistence type="predicted"/>
<protein>
    <submittedName>
        <fullName evidence="3">Uncharacterized protein LOC113851977</fullName>
    </submittedName>
</protein>
<dbReference type="CDD" id="cd00303">
    <property type="entry name" value="retropepsin_like"/>
    <property type="match status" value="1"/>
</dbReference>
<dbReference type="RefSeq" id="XP_027338046.1">
    <property type="nucleotide sequence ID" value="XM_027482245.1"/>
</dbReference>
<evidence type="ECO:0000313" key="3">
    <source>
        <dbReference type="RefSeq" id="XP_027338046.1"/>
    </source>
</evidence>
<dbReference type="InterPro" id="IPR021109">
    <property type="entry name" value="Peptidase_aspartic_dom_sf"/>
</dbReference>
<feature type="compositionally biased region" description="Basic and acidic residues" evidence="1">
    <location>
        <begin position="51"/>
        <end position="64"/>
    </location>
</feature>
<feature type="region of interest" description="Disordered" evidence="1">
    <location>
        <begin position="42"/>
        <end position="64"/>
    </location>
</feature>